<evidence type="ECO:0000256" key="1">
    <source>
        <dbReference type="SAM" id="MobiDB-lite"/>
    </source>
</evidence>
<feature type="compositionally biased region" description="Basic and acidic residues" evidence="1">
    <location>
        <begin position="271"/>
        <end position="282"/>
    </location>
</feature>
<dbReference type="RefSeq" id="WP_188891297.1">
    <property type="nucleotide sequence ID" value="NZ_BMHY01000010.1"/>
</dbReference>
<comment type="caution">
    <text evidence="4">The sequence shown here is derived from an EMBL/GenBank/DDBJ whole genome shotgun (WGS) entry which is preliminary data.</text>
</comment>
<keyword evidence="2" id="KW-0732">Signal</keyword>
<dbReference type="SUPFAM" id="SSF89392">
    <property type="entry name" value="Prokaryotic lipoproteins and lipoprotein localization factors"/>
    <property type="match status" value="1"/>
</dbReference>
<evidence type="ECO:0000256" key="2">
    <source>
        <dbReference type="SAM" id="SignalP"/>
    </source>
</evidence>
<dbReference type="Proteomes" id="UP000600247">
    <property type="component" value="Unassembled WGS sequence"/>
</dbReference>
<evidence type="ECO:0000313" key="4">
    <source>
        <dbReference type="EMBL" id="GGG81408.1"/>
    </source>
</evidence>
<feature type="compositionally biased region" description="Polar residues" evidence="1">
    <location>
        <begin position="235"/>
        <end position="247"/>
    </location>
</feature>
<reference evidence="4 5" key="1">
    <citation type="journal article" date="2014" name="Int. J. Syst. Evol. Microbiol.">
        <title>Complete genome sequence of Corynebacterium casei LMG S-19264T (=DSM 44701T), isolated from a smear-ripened cheese.</title>
        <authorList>
            <consortium name="US DOE Joint Genome Institute (JGI-PGF)"/>
            <person name="Walter F."/>
            <person name="Albersmeier A."/>
            <person name="Kalinowski J."/>
            <person name="Ruckert C."/>
        </authorList>
    </citation>
    <scope>NUCLEOTIDE SEQUENCE [LARGE SCALE GENOMIC DNA]</scope>
    <source>
        <strain evidence="4 5">CGMCC 1.15286</strain>
    </source>
</reference>
<keyword evidence="5" id="KW-1185">Reference proteome</keyword>
<dbReference type="Pfam" id="PF14285">
    <property type="entry name" value="DUF4367"/>
    <property type="match status" value="1"/>
</dbReference>
<feature type="domain" description="DUF4367" evidence="3">
    <location>
        <begin position="295"/>
        <end position="394"/>
    </location>
</feature>
<feature type="chain" id="PRO_5039730742" description="DUF4367 domain-containing protein" evidence="2">
    <location>
        <begin position="21"/>
        <end position="400"/>
    </location>
</feature>
<dbReference type="PROSITE" id="PS51257">
    <property type="entry name" value="PROKAR_LIPOPROTEIN"/>
    <property type="match status" value="1"/>
</dbReference>
<feature type="signal peptide" evidence="2">
    <location>
        <begin position="1"/>
        <end position="20"/>
    </location>
</feature>
<dbReference type="EMBL" id="BMHY01000010">
    <property type="protein sequence ID" value="GGG81408.1"/>
    <property type="molecule type" value="Genomic_DNA"/>
</dbReference>
<dbReference type="InterPro" id="IPR052944">
    <property type="entry name" value="Sporulation_related"/>
</dbReference>
<sequence>MRRITWAAAILLVFSLVLSACGTKDAESVVKELDKTVSSMESYRGSGTMTLNTGTQPLQYAVEVSYQKPNFYRIKLTNTEKDITQIVLRNDDGVFVLTPRLNKVFRFQSDWPQNQGQVYLYQTLVQSILLDNSRQFAVEDNSYVFDVMANYNNGSLARQKIWLNKSDFKPVHVEVSDTNASVMVDVKFDTFEFGPKFESSAFETEANMKSAPSNGGTGDQATTVQPEDNGEGSEEATTPSDNSSNAGTKAGGEVNNGSEKDPAAGKADNANAKDESDETIAHPDEAGAILQVMLPTYMPTGVSEKDSVDIVFGGNAGLMTRYTGTYDYSLIQTQPKDQAASYSEGEMYDLGFTIGQMSTGEEQHTLTWLYEGNQFRLTSSTLSESDMIKIAQSVQADTSK</sequence>
<accession>A0A917HKD2</accession>
<name>A0A917HKD2_9BACL</name>
<gene>
    <name evidence="4" type="ORF">GCM10010918_43310</name>
</gene>
<evidence type="ECO:0000313" key="5">
    <source>
        <dbReference type="Proteomes" id="UP000600247"/>
    </source>
</evidence>
<dbReference type="PANTHER" id="PTHR37507:SF2">
    <property type="entry name" value="SPORULATION PROTEIN YDCC"/>
    <property type="match status" value="1"/>
</dbReference>
<dbReference type="InterPro" id="IPR025377">
    <property type="entry name" value="DUF4367"/>
</dbReference>
<dbReference type="PANTHER" id="PTHR37507">
    <property type="entry name" value="SPORULATION PROTEIN YDCC"/>
    <property type="match status" value="1"/>
</dbReference>
<feature type="compositionally biased region" description="Polar residues" evidence="1">
    <location>
        <begin position="210"/>
        <end position="226"/>
    </location>
</feature>
<proteinExistence type="predicted"/>
<organism evidence="4 5">
    <name type="scientific">Paenibacillus radicis</name>
    <name type="common">ex Gao et al. 2016</name>
    <dbReference type="NCBI Taxonomy" id="1737354"/>
    <lineage>
        <taxon>Bacteria</taxon>
        <taxon>Bacillati</taxon>
        <taxon>Bacillota</taxon>
        <taxon>Bacilli</taxon>
        <taxon>Bacillales</taxon>
        <taxon>Paenibacillaceae</taxon>
        <taxon>Paenibacillus</taxon>
    </lineage>
</organism>
<evidence type="ECO:0000259" key="3">
    <source>
        <dbReference type="Pfam" id="PF14285"/>
    </source>
</evidence>
<dbReference type="Gene3D" id="2.50.20.10">
    <property type="entry name" value="Lipoprotein localisation LolA/LolB/LppX"/>
    <property type="match status" value="1"/>
</dbReference>
<dbReference type="AlphaFoldDB" id="A0A917HKD2"/>
<dbReference type="InterPro" id="IPR029046">
    <property type="entry name" value="LolA/LolB/LppX"/>
</dbReference>
<protein>
    <recommendedName>
        <fullName evidence="3">DUF4367 domain-containing protein</fullName>
    </recommendedName>
</protein>
<feature type="region of interest" description="Disordered" evidence="1">
    <location>
        <begin position="204"/>
        <end position="282"/>
    </location>
</feature>